<keyword evidence="1 2" id="KW-1015">Disulfide bond</keyword>
<gene>
    <name evidence="3" type="ORF">GSTUM_00003102001</name>
</gene>
<comment type="subcellular location">
    <subcellularLocation>
        <location evidence="2">Secreted</location>
        <location evidence="2">Cell wall</location>
    </subcellularLocation>
</comment>
<reference evidence="3 4" key="1">
    <citation type="journal article" date="2010" name="Nature">
        <title>Perigord black truffle genome uncovers evolutionary origins and mechanisms of symbiosis.</title>
        <authorList>
            <person name="Martin F."/>
            <person name="Kohler A."/>
            <person name="Murat C."/>
            <person name="Balestrini R."/>
            <person name="Coutinho P.M."/>
            <person name="Jaillon O."/>
            <person name="Montanini B."/>
            <person name="Morin E."/>
            <person name="Noel B."/>
            <person name="Percudani R."/>
            <person name="Porcel B."/>
            <person name="Rubini A."/>
            <person name="Amicucci A."/>
            <person name="Amselem J."/>
            <person name="Anthouard V."/>
            <person name="Arcioni S."/>
            <person name="Artiguenave F."/>
            <person name="Aury J.M."/>
            <person name="Ballario P."/>
            <person name="Bolchi A."/>
            <person name="Brenna A."/>
            <person name="Brun A."/>
            <person name="Buee M."/>
            <person name="Cantarel B."/>
            <person name="Chevalier G."/>
            <person name="Couloux A."/>
            <person name="Da Silva C."/>
            <person name="Denoeud F."/>
            <person name="Duplessis S."/>
            <person name="Ghignone S."/>
            <person name="Hilselberger B."/>
            <person name="Iotti M."/>
            <person name="Marcais B."/>
            <person name="Mello A."/>
            <person name="Miranda M."/>
            <person name="Pacioni G."/>
            <person name="Quesneville H."/>
            <person name="Riccioni C."/>
            <person name="Ruotolo R."/>
            <person name="Splivallo R."/>
            <person name="Stocchi V."/>
            <person name="Tisserant E."/>
            <person name="Viscomi A.R."/>
            <person name="Zambonelli A."/>
            <person name="Zampieri E."/>
            <person name="Henrissat B."/>
            <person name="Lebrun M.H."/>
            <person name="Paolocci F."/>
            <person name="Bonfante P."/>
            <person name="Ottonello S."/>
            <person name="Wincker P."/>
        </authorList>
    </citation>
    <scope>NUCLEOTIDE SEQUENCE [LARGE SCALE GENOMIC DNA]</scope>
    <source>
        <strain evidence="3 4">Mel28</strain>
    </source>
</reference>
<sequence length="118" mass="12231">MVAIKSLAVLLFTAAVTAIPLAGGNDNAGDHSVQCGDQGQTLYCCNDISDSETKGEYYVGLLDNVTVKCNDVTSNVQSVDGVSRQSQCDAKAACCSSSNIEQNGFINIVFGCQAIAAN</sequence>
<dbReference type="InterPro" id="IPR001338">
    <property type="entry name" value="Class_I_Hydrophobin"/>
</dbReference>
<dbReference type="GO" id="GO:0005199">
    <property type="term" value="F:structural constituent of cell wall"/>
    <property type="evidence" value="ECO:0007669"/>
    <property type="project" value="InterPro"/>
</dbReference>
<dbReference type="GO" id="GO:0009277">
    <property type="term" value="C:fungal-type cell wall"/>
    <property type="evidence" value="ECO:0007669"/>
    <property type="project" value="InterPro"/>
</dbReference>
<evidence type="ECO:0000256" key="2">
    <source>
        <dbReference type="RuleBase" id="RU365009"/>
    </source>
</evidence>
<feature type="chain" id="PRO_5013988448" description="Hydrophobin" evidence="2">
    <location>
        <begin position="19"/>
        <end position="118"/>
    </location>
</feature>
<name>D5G8R0_TUBMM</name>
<evidence type="ECO:0000313" key="4">
    <source>
        <dbReference type="Proteomes" id="UP000006911"/>
    </source>
</evidence>
<evidence type="ECO:0000313" key="3">
    <source>
        <dbReference type="EMBL" id="CAZ80903.1"/>
    </source>
</evidence>
<dbReference type="RefSeq" id="XP_002836712.1">
    <property type="nucleotide sequence ID" value="XM_002836666.1"/>
</dbReference>
<keyword evidence="4" id="KW-1185">Reference proteome</keyword>
<dbReference type="EMBL" id="FN430050">
    <property type="protein sequence ID" value="CAZ80903.1"/>
    <property type="molecule type" value="Genomic_DNA"/>
</dbReference>
<dbReference type="InParanoid" id="D5G8R0"/>
<dbReference type="AlphaFoldDB" id="D5G8R0"/>
<dbReference type="Proteomes" id="UP000006911">
    <property type="component" value="Unassembled WGS sequence"/>
</dbReference>
<dbReference type="HOGENOM" id="CLU_2074855_0_0_1"/>
<dbReference type="KEGG" id="tml:GSTUM_00003102001"/>
<accession>D5G8R0</accession>
<proteinExistence type="inferred from homology"/>
<comment type="similarity">
    <text evidence="2">Belongs to the fungal hydrophobin family.</text>
</comment>
<dbReference type="GeneID" id="9186271"/>
<organism evidence="3 4">
    <name type="scientific">Tuber melanosporum (strain Mel28)</name>
    <name type="common">Perigord black truffle</name>
    <dbReference type="NCBI Taxonomy" id="656061"/>
    <lineage>
        <taxon>Eukaryota</taxon>
        <taxon>Fungi</taxon>
        <taxon>Dikarya</taxon>
        <taxon>Ascomycota</taxon>
        <taxon>Pezizomycotina</taxon>
        <taxon>Pezizomycetes</taxon>
        <taxon>Pezizales</taxon>
        <taxon>Tuberaceae</taxon>
        <taxon>Tuber</taxon>
    </lineage>
</organism>
<keyword evidence="2" id="KW-0134">Cell wall</keyword>
<feature type="signal peptide" evidence="2">
    <location>
        <begin position="1"/>
        <end position="18"/>
    </location>
</feature>
<keyword evidence="2" id="KW-0732">Signal</keyword>
<evidence type="ECO:0000256" key="1">
    <source>
        <dbReference type="ARBA" id="ARBA00023157"/>
    </source>
</evidence>
<protein>
    <recommendedName>
        <fullName evidence="2">Hydrophobin</fullName>
    </recommendedName>
</protein>
<dbReference type="Pfam" id="PF01185">
    <property type="entry name" value="Hydrophobin"/>
    <property type="match status" value="1"/>
</dbReference>
<keyword evidence="2" id="KW-0964">Secreted</keyword>